<protein>
    <submittedName>
        <fullName evidence="1">Uncharacterized protein</fullName>
    </submittedName>
</protein>
<gene>
    <name evidence="1" type="ORF">CAY53_08910</name>
</gene>
<sequence>MQRMWETRISDCRGLGLPNARRDWKWGDTQSALEDRHVLFMTDDRDGYIDKLFAFLQEEAQHA</sequence>
<dbReference type="AlphaFoldDB" id="A0A2L1GPG6"/>
<dbReference type="KEGG" id="deo:CAY53_08910"/>
<reference evidence="1" key="1">
    <citation type="submission" date="2017-05" db="EMBL/GenBank/DDBJ databases">
        <authorList>
            <person name="Song R."/>
            <person name="Chenine A.L."/>
            <person name="Ruprecht R.M."/>
        </authorList>
    </citation>
    <scope>NUCLEOTIDE SEQUENCE</scope>
    <source>
        <strain evidence="1">ORNL</strain>
    </source>
</reference>
<reference evidence="1" key="2">
    <citation type="journal article" date="2018" name="MBio">
        <title>Insights into the evolution of host association through the isolation and characterization of a novel human periodontal pathobiont, Desulfobulbus oralis.</title>
        <authorList>
            <person name="Cross K.L."/>
            <person name="Chirania P."/>
            <person name="Xiong W."/>
            <person name="Beall C.J."/>
            <person name="Elkins J.G."/>
            <person name="Giannone R.J."/>
            <person name="Griffen A.L."/>
            <person name="Guss A.M."/>
            <person name="Hettich R.L."/>
            <person name="Joshi S.S."/>
            <person name="Mokrzan E.M."/>
            <person name="Martin R.K."/>
            <person name="Zhulin I.B."/>
            <person name="Leys E.J."/>
            <person name="Podar M."/>
        </authorList>
    </citation>
    <scope>NUCLEOTIDE SEQUENCE [LARGE SCALE GENOMIC DNA]</scope>
    <source>
        <strain evidence="1">ORNL</strain>
    </source>
</reference>
<proteinExistence type="predicted"/>
<organism evidence="1 2">
    <name type="scientific">Desulfobulbus oralis</name>
    <dbReference type="NCBI Taxonomy" id="1986146"/>
    <lineage>
        <taxon>Bacteria</taxon>
        <taxon>Pseudomonadati</taxon>
        <taxon>Thermodesulfobacteriota</taxon>
        <taxon>Desulfobulbia</taxon>
        <taxon>Desulfobulbales</taxon>
        <taxon>Desulfobulbaceae</taxon>
        <taxon>Desulfobulbus</taxon>
    </lineage>
</organism>
<evidence type="ECO:0000313" key="2">
    <source>
        <dbReference type="Proteomes" id="UP000239867"/>
    </source>
</evidence>
<dbReference type="EMBL" id="CP021255">
    <property type="protein sequence ID" value="AVD71572.1"/>
    <property type="molecule type" value="Genomic_DNA"/>
</dbReference>
<accession>A0A2L1GPG6</accession>
<name>A0A2L1GPG6_9BACT</name>
<evidence type="ECO:0000313" key="1">
    <source>
        <dbReference type="EMBL" id="AVD71572.1"/>
    </source>
</evidence>
<dbReference type="Proteomes" id="UP000239867">
    <property type="component" value="Chromosome"/>
</dbReference>
<keyword evidence="2" id="KW-1185">Reference proteome</keyword>